<comment type="caution">
    <text evidence="2">The sequence shown here is derived from an EMBL/GenBank/DDBJ whole genome shotgun (WGS) entry which is preliminary data.</text>
</comment>
<reference evidence="2" key="1">
    <citation type="submission" date="2021-02" db="EMBL/GenBank/DDBJ databases">
        <authorList>
            <person name="Dougan E. K."/>
            <person name="Rhodes N."/>
            <person name="Thang M."/>
            <person name="Chan C."/>
        </authorList>
    </citation>
    <scope>NUCLEOTIDE SEQUENCE</scope>
</reference>
<dbReference type="AlphaFoldDB" id="A0A813I8T6"/>
<feature type="compositionally biased region" description="Basic and acidic residues" evidence="1">
    <location>
        <begin position="74"/>
        <end position="84"/>
    </location>
</feature>
<accession>A0A813I8T6</accession>
<evidence type="ECO:0000313" key="2">
    <source>
        <dbReference type="EMBL" id="CAE8646570.1"/>
    </source>
</evidence>
<gene>
    <name evidence="2" type="ORF">PGLA2088_LOCUS4923</name>
</gene>
<sequence>MQCHIGRCCEEVGASSSPPLLSARLVHIGRNRPGRTVAATLFASWEGGRVRAFKMEGERVPEHVASKKPPTPPDCRKHDPHGEAPELQASKNPADPKESVS</sequence>
<dbReference type="EMBL" id="CAJNNW010004602">
    <property type="protein sequence ID" value="CAE8646570.1"/>
    <property type="molecule type" value="Genomic_DNA"/>
</dbReference>
<evidence type="ECO:0000256" key="1">
    <source>
        <dbReference type="SAM" id="MobiDB-lite"/>
    </source>
</evidence>
<feature type="region of interest" description="Disordered" evidence="1">
    <location>
        <begin position="57"/>
        <end position="101"/>
    </location>
</feature>
<name>A0A813I8T6_POLGL</name>
<dbReference type="Proteomes" id="UP000626109">
    <property type="component" value="Unassembled WGS sequence"/>
</dbReference>
<organism evidence="2 3">
    <name type="scientific">Polarella glacialis</name>
    <name type="common">Dinoflagellate</name>
    <dbReference type="NCBI Taxonomy" id="89957"/>
    <lineage>
        <taxon>Eukaryota</taxon>
        <taxon>Sar</taxon>
        <taxon>Alveolata</taxon>
        <taxon>Dinophyceae</taxon>
        <taxon>Suessiales</taxon>
        <taxon>Suessiaceae</taxon>
        <taxon>Polarella</taxon>
    </lineage>
</organism>
<proteinExistence type="predicted"/>
<evidence type="ECO:0000313" key="3">
    <source>
        <dbReference type="Proteomes" id="UP000626109"/>
    </source>
</evidence>
<protein>
    <submittedName>
        <fullName evidence="2">Uncharacterized protein</fullName>
    </submittedName>
</protein>